<evidence type="ECO:0000256" key="1">
    <source>
        <dbReference type="ARBA" id="ARBA00001695"/>
    </source>
</evidence>
<evidence type="ECO:0000256" key="3">
    <source>
        <dbReference type="ARBA" id="ARBA00012556"/>
    </source>
</evidence>
<sequence length="347" mass="37464">MKLHHLLALATTATAALTHKGVDWSSLLVEEAAGHTFTGLDGKKAPLETILSANGITIVRQRLWANPPEKNYNLDYNLRLAKRARAANLNLYLDLHLSDTWADPSHQTPPAGWPSPSDIDALAWRTYNYTLAVSNAFAAASIPVSLLSLGNEITAGALFPAGQLSTSNGPYNLARLLHSAAAGVKDSKLSPKPKLMLHLDDGWDLAKQEWWYDLLLKQGPLTKADFDVQGVSYYPFYNPKATLGSLKSSLAGLKKKYGKEVMVVETNWPTSCPSPKYAFPSDAKSIPFSAAGQSTWLKSVAAAGGSGLFYWEPAWTDNAALGSSCASNTMFEYGGKALSSLATFKEL</sequence>
<dbReference type="RefSeq" id="XP_069231875.1">
    <property type="nucleotide sequence ID" value="XM_069371182.1"/>
</dbReference>
<accession>A0AB34KYY6</accession>
<dbReference type="SUPFAM" id="SSF51445">
    <property type="entry name" value="(Trans)glycosidases"/>
    <property type="match status" value="1"/>
</dbReference>
<keyword evidence="8" id="KW-1185">Reference proteome</keyword>
<dbReference type="GO" id="GO:0031218">
    <property type="term" value="F:arabinogalactan endo-1,4-beta-galactosidase activity"/>
    <property type="evidence" value="ECO:0007669"/>
    <property type="project" value="UniProtKB-EC"/>
</dbReference>
<evidence type="ECO:0000256" key="4">
    <source>
        <dbReference type="ARBA" id="ARBA00022801"/>
    </source>
</evidence>
<dbReference type="Pfam" id="PF07745">
    <property type="entry name" value="Glyco_hydro_53"/>
    <property type="match status" value="1"/>
</dbReference>
<keyword evidence="5 6" id="KW-0326">Glycosidase</keyword>
<feature type="signal peptide" evidence="6">
    <location>
        <begin position="1"/>
        <end position="18"/>
    </location>
</feature>
<proteinExistence type="inferred from homology"/>
<dbReference type="EMBL" id="JAAQHG020000006">
    <property type="protein sequence ID" value="KAL1588770.1"/>
    <property type="molecule type" value="Genomic_DNA"/>
</dbReference>
<protein>
    <recommendedName>
        <fullName evidence="3 6">Arabinogalactan endo-beta-1,4-galactanase</fullName>
        <ecNumber evidence="3 6">3.2.1.89</ecNumber>
    </recommendedName>
</protein>
<dbReference type="InterPro" id="IPR011683">
    <property type="entry name" value="Glyco_hydro_53"/>
</dbReference>
<comment type="similarity">
    <text evidence="2 6">Belongs to the glycosyl hydrolase 53 family.</text>
</comment>
<comment type="caution">
    <text evidence="7">The sequence shown here is derived from an EMBL/GenBank/DDBJ whole genome shotgun (WGS) entry which is preliminary data.</text>
</comment>
<keyword evidence="6" id="KW-0732">Signal</keyword>
<comment type="catalytic activity">
    <reaction evidence="1 6">
        <text>The enzyme specifically hydrolyzes (1-&gt;4)-beta-D-galactosidic linkages in type I arabinogalactans.</text>
        <dbReference type="EC" id="3.2.1.89"/>
    </reaction>
</comment>
<dbReference type="EC" id="3.2.1.89" evidence="3 6"/>
<gene>
    <name evidence="7" type="ORF">WHR41_02576</name>
</gene>
<evidence type="ECO:0000256" key="5">
    <source>
        <dbReference type="ARBA" id="ARBA00023295"/>
    </source>
</evidence>
<evidence type="ECO:0000313" key="7">
    <source>
        <dbReference type="EMBL" id="KAL1588770.1"/>
    </source>
</evidence>
<feature type="chain" id="PRO_5044046821" description="Arabinogalactan endo-beta-1,4-galactanase" evidence="6">
    <location>
        <begin position="19"/>
        <end position="347"/>
    </location>
</feature>
<dbReference type="InterPro" id="IPR017853">
    <property type="entry name" value="GH"/>
</dbReference>
<evidence type="ECO:0000313" key="8">
    <source>
        <dbReference type="Proteomes" id="UP000803884"/>
    </source>
</evidence>
<dbReference type="Proteomes" id="UP000803884">
    <property type="component" value="Unassembled WGS sequence"/>
</dbReference>
<dbReference type="Gene3D" id="3.20.20.80">
    <property type="entry name" value="Glycosidases"/>
    <property type="match status" value="1"/>
</dbReference>
<evidence type="ECO:0000256" key="6">
    <source>
        <dbReference type="RuleBase" id="RU361192"/>
    </source>
</evidence>
<evidence type="ECO:0000256" key="2">
    <source>
        <dbReference type="ARBA" id="ARBA00010687"/>
    </source>
</evidence>
<dbReference type="GO" id="GO:0045490">
    <property type="term" value="P:pectin catabolic process"/>
    <property type="evidence" value="ECO:0007669"/>
    <property type="project" value="TreeGrafter"/>
</dbReference>
<name>A0AB34KYY6_9PEZI</name>
<keyword evidence="4 6" id="KW-0378">Hydrolase</keyword>
<organism evidence="7 8">
    <name type="scientific">Cladosporium halotolerans</name>
    <dbReference type="NCBI Taxonomy" id="1052096"/>
    <lineage>
        <taxon>Eukaryota</taxon>
        <taxon>Fungi</taxon>
        <taxon>Dikarya</taxon>
        <taxon>Ascomycota</taxon>
        <taxon>Pezizomycotina</taxon>
        <taxon>Dothideomycetes</taxon>
        <taxon>Dothideomycetidae</taxon>
        <taxon>Cladosporiales</taxon>
        <taxon>Cladosporiaceae</taxon>
        <taxon>Cladosporium</taxon>
    </lineage>
</organism>
<dbReference type="AlphaFoldDB" id="A0AB34KYY6"/>
<reference evidence="7 8" key="1">
    <citation type="journal article" date="2020" name="Microbiol. Resour. Announc.">
        <title>Draft Genome Sequence of a Cladosporium Species Isolated from the Mesophotic Ascidian Didemnum maculosum.</title>
        <authorList>
            <person name="Gioti A."/>
            <person name="Siaperas R."/>
            <person name="Nikolaivits E."/>
            <person name="Le Goff G."/>
            <person name="Ouazzani J."/>
            <person name="Kotoulas G."/>
            <person name="Topakas E."/>
        </authorList>
    </citation>
    <scope>NUCLEOTIDE SEQUENCE [LARGE SCALE GENOMIC DNA]</scope>
    <source>
        <strain evidence="7 8">TM138-S3</strain>
    </source>
</reference>
<dbReference type="PANTHER" id="PTHR34983">
    <property type="entry name" value="ARABINOGALACTAN ENDO-BETA-1,4-GALACTANASE A"/>
    <property type="match status" value="1"/>
</dbReference>
<dbReference type="GeneID" id="96004020"/>
<dbReference type="PANTHER" id="PTHR34983:SF1">
    <property type="entry name" value="ARABINOGALACTAN ENDO-BETA-1,4-GALACTANASE A"/>
    <property type="match status" value="1"/>
</dbReference>
<dbReference type="FunFam" id="3.20.20.80:FF:000077">
    <property type="entry name" value="Arabinogalactan endo-beta-1,4-galactanase"/>
    <property type="match status" value="1"/>
</dbReference>
<dbReference type="GO" id="GO:0015926">
    <property type="term" value="F:glucosidase activity"/>
    <property type="evidence" value="ECO:0007669"/>
    <property type="project" value="InterPro"/>
</dbReference>